<keyword evidence="3" id="KW-1185">Reference proteome</keyword>
<feature type="non-terminal residue" evidence="2">
    <location>
        <position position="118"/>
    </location>
</feature>
<feature type="non-terminal residue" evidence="2">
    <location>
        <position position="1"/>
    </location>
</feature>
<evidence type="ECO:0008006" key="4">
    <source>
        <dbReference type="Google" id="ProtNLM"/>
    </source>
</evidence>
<evidence type="ECO:0000313" key="3">
    <source>
        <dbReference type="Proteomes" id="UP001328107"/>
    </source>
</evidence>
<accession>A0AAN5HY76</accession>
<dbReference type="Proteomes" id="UP001328107">
    <property type="component" value="Unassembled WGS sequence"/>
</dbReference>
<dbReference type="SUPFAM" id="SSF81321">
    <property type="entry name" value="Family A G protein-coupled receptor-like"/>
    <property type="match status" value="1"/>
</dbReference>
<keyword evidence="1" id="KW-0812">Transmembrane</keyword>
<comment type="caution">
    <text evidence="2">The sequence shown here is derived from an EMBL/GenBank/DDBJ whole genome shotgun (WGS) entry which is preliminary data.</text>
</comment>
<reference evidence="3" key="1">
    <citation type="submission" date="2022-10" db="EMBL/GenBank/DDBJ databases">
        <title>Genome assembly of Pristionchus species.</title>
        <authorList>
            <person name="Yoshida K."/>
            <person name="Sommer R.J."/>
        </authorList>
    </citation>
    <scope>NUCLEOTIDE SEQUENCE [LARGE SCALE GENOMIC DNA]</scope>
    <source>
        <strain evidence="3">RS5460</strain>
    </source>
</reference>
<organism evidence="2 3">
    <name type="scientific">Pristionchus mayeri</name>
    <dbReference type="NCBI Taxonomy" id="1317129"/>
    <lineage>
        <taxon>Eukaryota</taxon>
        <taxon>Metazoa</taxon>
        <taxon>Ecdysozoa</taxon>
        <taxon>Nematoda</taxon>
        <taxon>Chromadorea</taxon>
        <taxon>Rhabditida</taxon>
        <taxon>Rhabditina</taxon>
        <taxon>Diplogasteromorpha</taxon>
        <taxon>Diplogasteroidea</taxon>
        <taxon>Neodiplogasteridae</taxon>
        <taxon>Pristionchus</taxon>
    </lineage>
</organism>
<gene>
    <name evidence="2" type="ORF">PMAYCL1PPCAC_15076</name>
</gene>
<protein>
    <recommendedName>
        <fullName evidence="4">G protein-coupled receptor</fullName>
    </recommendedName>
</protein>
<feature type="transmembrane region" description="Helical" evidence="1">
    <location>
        <begin position="23"/>
        <end position="45"/>
    </location>
</feature>
<dbReference type="AlphaFoldDB" id="A0AAN5HY76"/>
<proteinExistence type="predicted"/>
<evidence type="ECO:0000256" key="1">
    <source>
        <dbReference type="SAM" id="Phobius"/>
    </source>
</evidence>
<dbReference type="EMBL" id="BTRK01000004">
    <property type="protein sequence ID" value="GMR44881.1"/>
    <property type="molecule type" value="Genomic_DNA"/>
</dbReference>
<feature type="transmembrane region" description="Helical" evidence="1">
    <location>
        <begin position="98"/>
        <end position="115"/>
    </location>
</feature>
<keyword evidence="1" id="KW-1133">Transmembrane helix</keyword>
<sequence>LMSVNRFVLILFPTRPILHEKRMVQYGLSALLWAFSFVGAAGFFIGRCERRILSDGTFVDACPRSLGYNGSFAEYIENPGLYDAAQTIRNIIIRCYDVLPVLAFVIYVIITLLILKRK</sequence>
<evidence type="ECO:0000313" key="2">
    <source>
        <dbReference type="EMBL" id="GMR44881.1"/>
    </source>
</evidence>
<name>A0AAN5HY76_9BILA</name>
<keyword evidence="1" id="KW-0472">Membrane</keyword>